<dbReference type="Proteomes" id="UP000233256">
    <property type="component" value="Unassembled WGS sequence"/>
</dbReference>
<accession>A0A2N1PUY6</accession>
<evidence type="ECO:0008006" key="3">
    <source>
        <dbReference type="Google" id="ProtNLM"/>
    </source>
</evidence>
<dbReference type="GO" id="GO:0030246">
    <property type="term" value="F:carbohydrate binding"/>
    <property type="evidence" value="ECO:0007669"/>
    <property type="project" value="InterPro"/>
</dbReference>
<dbReference type="PROSITE" id="PS51257">
    <property type="entry name" value="PROKAR_LIPOPROTEIN"/>
    <property type="match status" value="1"/>
</dbReference>
<sequence>MRSLGHSIGKPLLFVLFVFLVVALSGCTNSGGVENGTITGKLMIMGNDGMPSNQVLPDITVRADAYNSADNSFSRTSIVDSSTGEYVIGDLPVGIYALRFIAPPYSDGFAYILQVNDGYPATSGGTIPNTGAAAGGGNANKQVARDDEAPAVPEASFKITDSSSTTVQTTGNVMGSSNAIVESGKTYEMPTIYLVKSDTIPKVGSVRGTVINVFTQQPVDGATVSLTDSQNTLYTTVTNSEGVFNITEVFPGSGTIKTEKSGLIFIADGDEDHVGQDQNIIIPENRRVEVELYMTPGKATLAGVIDTEFSLEAADWERIHIAVDGVALREEDITGTLPNFNIKVPSGMNSYVVRIFGDIVQPDSSNVVVGPLRVGSVNPVTGLAAVLKTATVNVKVVASSPNGLTPEKGQMLSVSTDKGQHTDVTFPGNSSMTAPSELSKVPYGKRKFKTRGATLIKKTREVQNNQAVYTFFSDIDEEIEIFGDVTITLVLQ</sequence>
<organism evidence="1 2">
    <name type="scientific">Candidatus Wallbacteria bacterium HGW-Wallbacteria-1</name>
    <dbReference type="NCBI Taxonomy" id="2013854"/>
    <lineage>
        <taxon>Bacteria</taxon>
        <taxon>Candidatus Walliibacteriota</taxon>
    </lineage>
</organism>
<dbReference type="EMBL" id="PGXC01000001">
    <property type="protein sequence ID" value="PKK92157.1"/>
    <property type="molecule type" value="Genomic_DNA"/>
</dbReference>
<protein>
    <recommendedName>
        <fullName evidence="3">Carboxypeptidase regulatory-like domain-containing protein</fullName>
    </recommendedName>
</protein>
<evidence type="ECO:0000313" key="2">
    <source>
        <dbReference type="Proteomes" id="UP000233256"/>
    </source>
</evidence>
<dbReference type="Gene3D" id="2.60.40.1120">
    <property type="entry name" value="Carboxypeptidase-like, regulatory domain"/>
    <property type="match status" value="1"/>
</dbReference>
<evidence type="ECO:0000313" key="1">
    <source>
        <dbReference type="EMBL" id="PKK92157.1"/>
    </source>
</evidence>
<name>A0A2N1PUY6_9BACT</name>
<dbReference type="Pfam" id="PF13620">
    <property type="entry name" value="CarboxypepD_reg"/>
    <property type="match status" value="1"/>
</dbReference>
<dbReference type="SUPFAM" id="SSF49452">
    <property type="entry name" value="Starch-binding domain-like"/>
    <property type="match status" value="1"/>
</dbReference>
<comment type="caution">
    <text evidence="1">The sequence shown here is derived from an EMBL/GenBank/DDBJ whole genome shotgun (WGS) entry which is preliminary data.</text>
</comment>
<proteinExistence type="predicted"/>
<reference evidence="1 2" key="1">
    <citation type="journal article" date="2017" name="ISME J.">
        <title>Potential for microbial H2 and metal transformations associated with novel bacteria and archaea in deep terrestrial subsurface sediments.</title>
        <authorList>
            <person name="Hernsdorf A.W."/>
            <person name="Amano Y."/>
            <person name="Miyakawa K."/>
            <person name="Ise K."/>
            <person name="Suzuki Y."/>
            <person name="Anantharaman K."/>
            <person name="Probst A."/>
            <person name="Burstein D."/>
            <person name="Thomas B.C."/>
            <person name="Banfield J.F."/>
        </authorList>
    </citation>
    <scope>NUCLEOTIDE SEQUENCE [LARGE SCALE GENOMIC DNA]</scope>
    <source>
        <strain evidence="1">HGW-Wallbacteria-1</strain>
    </source>
</reference>
<gene>
    <name evidence="1" type="ORF">CVV64_01695</name>
</gene>
<dbReference type="InterPro" id="IPR013784">
    <property type="entry name" value="Carb-bd-like_fold"/>
</dbReference>
<dbReference type="AlphaFoldDB" id="A0A2N1PUY6"/>